<comment type="similarity">
    <text evidence="1">Belongs to the DNA repair enzymes AP/ExoA family.</text>
</comment>
<keyword evidence="6" id="KW-0464">Manganese</keyword>
<feature type="binding site" evidence="6">
    <location>
        <position position="239"/>
    </location>
    <ligand>
        <name>Mg(2+)</name>
        <dbReference type="ChEBI" id="CHEBI:18420"/>
        <label>1</label>
    </ligand>
</feature>
<dbReference type="PANTHER" id="PTHR22748">
    <property type="entry name" value="AP ENDONUCLEASE"/>
    <property type="match status" value="1"/>
</dbReference>
<reference evidence="9 10" key="1">
    <citation type="journal article" date="2016" name="Nat. Commun.">
        <title>Thousands of microbial genomes shed light on interconnected biogeochemical processes in an aquifer system.</title>
        <authorList>
            <person name="Anantharaman K."/>
            <person name="Brown C.T."/>
            <person name="Hug L.A."/>
            <person name="Sharon I."/>
            <person name="Castelle C.J."/>
            <person name="Probst A.J."/>
            <person name="Thomas B.C."/>
            <person name="Singh A."/>
            <person name="Wilkins M.J."/>
            <person name="Karaoz U."/>
            <person name="Brodie E.L."/>
            <person name="Williams K.H."/>
            <person name="Hubbard S.S."/>
            <person name="Banfield J.F."/>
        </authorList>
    </citation>
    <scope>NUCLEOTIDE SEQUENCE [LARGE SCALE GENOMIC DNA]</scope>
</reference>
<evidence type="ECO:0000256" key="7">
    <source>
        <dbReference type="PIRSR" id="PIRSR604808-3"/>
    </source>
</evidence>
<dbReference type="GO" id="GO:0008081">
    <property type="term" value="F:phosphoric diester hydrolase activity"/>
    <property type="evidence" value="ECO:0007669"/>
    <property type="project" value="TreeGrafter"/>
</dbReference>
<dbReference type="AlphaFoldDB" id="A0A1F4ULS8"/>
<dbReference type="PROSITE" id="PS51435">
    <property type="entry name" value="AP_NUCLEASE_F1_4"/>
    <property type="match status" value="1"/>
</dbReference>
<dbReference type="InterPro" id="IPR004808">
    <property type="entry name" value="AP_endonuc_1"/>
</dbReference>
<feature type="binding site" evidence="6">
    <location>
        <position position="240"/>
    </location>
    <ligand>
        <name>Mg(2+)</name>
        <dbReference type="ChEBI" id="CHEBI:18420"/>
        <label>1</label>
    </ligand>
</feature>
<evidence type="ECO:0000313" key="9">
    <source>
        <dbReference type="EMBL" id="OGC45918.1"/>
    </source>
</evidence>
<comment type="cofactor">
    <cofactor evidence="6">
        <name>Mg(2+)</name>
        <dbReference type="ChEBI" id="CHEBI:18420"/>
    </cofactor>
    <cofactor evidence="6">
        <name>Mn(2+)</name>
        <dbReference type="ChEBI" id="CHEBI:29035"/>
    </cofactor>
    <text evidence="6">Probably binds two magnesium or manganese ions per subunit.</text>
</comment>
<feature type="binding site" evidence="6">
    <location>
        <position position="34"/>
    </location>
    <ligand>
        <name>Mg(2+)</name>
        <dbReference type="ChEBI" id="CHEBI:18420"/>
        <label>1</label>
    </ligand>
</feature>
<feature type="binding site" evidence="6">
    <location>
        <position position="143"/>
    </location>
    <ligand>
        <name>Mg(2+)</name>
        <dbReference type="ChEBI" id="CHEBI:18420"/>
        <label>1</label>
    </ligand>
</feature>
<name>A0A1F4ULS8_UNCKA</name>
<feature type="binding site" evidence="6">
    <location>
        <position position="7"/>
    </location>
    <ligand>
        <name>Mg(2+)</name>
        <dbReference type="ChEBI" id="CHEBI:18420"/>
        <label>1</label>
    </ligand>
</feature>
<dbReference type="GO" id="GO:0003906">
    <property type="term" value="F:DNA-(apurinic or apyrimidinic site) endonuclease activity"/>
    <property type="evidence" value="ECO:0007669"/>
    <property type="project" value="TreeGrafter"/>
</dbReference>
<evidence type="ECO:0000256" key="1">
    <source>
        <dbReference type="ARBA" id="ARBA00007092"/>
    </source>
</evidence>
<organism evidence="9 10">
    <name type="scientific">candidate division WWE3 bacterium RBG_19FT_COMBO_34_6</name>
    <dbReference type="NCBI Taxonomy" id="1802612"/>
    <lineage>
        <taxon>Bacteria</taxon>
        <taxon>Katanobacteria</taxon>
    </lineage>
</organism>
<feature type="binding site" evidence="6">
    <location>
        <position position="145"/>
    </location>
    <ligand>
        <name>Mg(2+)</name>
        <dbReference type="ChEBI" id="CHEBI:18420"/>
        <label>1</label>
    </ligand>
</feature>
<comment type="caution">
    <text evidence="9">The sequence shown here is derived from an EMBL/GenBank/DDBJ whole genome shotgun (WGS) entry which is preliminary data.</text>
</comment>
<feature type="site" description="Important for catalytic activity" evidence="7">
    <location>
        <position position="214"/>
    </location>
</feature>
<feature type="active site" description="Proton acceptor" evidence="5">
    <location>
        <position position="240"/>
    </location>
</feature>
<feature type="domain" description="Endonuclease/exonuclease/phosphatase" evidence="8">
    <location>
        <begin position="4"/>
        <end position="240"/>
    </location>
</feature>
<evidence type="ECO:0000313" key="10">
    <source>
        <dbReference type="Proteomes" id="UP000178615"/>
    </source>
</evidence>
<evidence type="ECO:0000256" key="6">
    <source>
        <dbReference type="PIRSR" id="PIRSR604808-2"/>
    </source>
</evidence>
<dbReference type="InterPro" id="IPR036691">
    <property type="entry name" value="Endo/exonu/phosph_ase_sf"/>
</dbReference>
<protein>
    <submittedName>
        <fullName evidence="9">Exodeoxyribonuclease III</fullName>
    </submittedName>
</protein>
<feature type="site" description="Transition state stabilizer" evidence="7">
    <location>
        <position position="145"/>
    </location>
</feature>
<dbReference type="SUPFAM" id="SSF56219">
    <property type="entry name" value="DNase I-like"/>
    <property type="match status" value="1"/>
</dbReference>
<sequence length="251" mass="29582">MNIISWNINGLRSSADKFLEYVKNTNYNFYCLQEVRADYNQIPFDLLNAGNYKLVLNSSKKKGYSGVAVYCKNEPKNIQKIINFNKFDMDGRFLQLDYDNFSLINVYIPNGGRKKEFFEYKFDTYKFLFDYIKKKKKTIICGDFNIAHEDIDLARPKDNQNNTMFTPKEREIIDGLLKLKYIDTFRVDHSGGGYYSWWYNFHNARERNIGWRIDYIFISEDLLPNFDKSFISSGIMGSDHCPVGISINLDF</sequence>
<dbReference type="NCBIfam" id="TIGR00195">
    <property type="entry name" value="exoDNase_III"/>
    <property type="match status" value="1"/>
</dbReference>
<evidence type="ECO:0000256" key="3">
    <source>
        <dbReference type="ARBA" id="ARBA00022801"/>
    </source>
</evidence>
<feature type="site" description="Interaction with DNA substrate" evidence="7">
    <location>
        <position position="240"/>
    </location>
</feature>
<evidence type="ECO:0000256" key="4">
    <source>
        <dbReference type="ARBA" id="ARBA00022842"/>
    </source>
</evidence>
<keyword evidence="3" id="KW-0378">Hydrolase</keyword>
<evidence type="ECO:0000256" key="5">
    <source>
        <dbReference type="PIRSR" id="PIRSR604808-1"/>
    </source>
</evidence>
<dbReference type="Proteomes" id="UP000178615">
    <property type="component" value="Unassembled WGS sequence"/>
</dbReference>
<dbReference type="Gene3D" id="3.60.10.10">
    <property type="entry name" value="Endonuclease/exonuclease/phosphatase"/>
    <property type="match status" value="1"/>
</dbReference>
<keyword evidence="4 6" id="KW-0460">Magnesium</keyword>
<gene>
    <name evidence="9" type="ORF">A2V49_03960</name>
</gene>
<dbReference type="InterPro" id="IPR005135">
    <property type="entry name" value="Endo/exonuclease/phosphatase"/>
</dbReference>
<dbReference type="GO" id="GO:0008311">
    <property type="term" value="F:double-stranded DNA 3'-5' DNA exonuclease activity"/>
    <property type="evidence" value="ECO:0007669"/>
    <property type="project" value="TreeGrafter"/>
</dbReference>
<feature type="active site" description="Proton donor/acceptor" evidence="5">
    <location>
        <position position="143"/>
    </location>
</feature>
<dbReference type="EMBL" id="MEUV01000018">
    <property type="protein sequence ID" value="OGC45918.1"/>
    <property type="molecule type" value="Genomic_DNA"/>
</dbReference>
<proteinExistence type="inferred from homology"/>
<accession>A0A1F4ULS8</accession>
<evidence type="ECO:0000256" key="2">
    <source>
        <dbReference type="ARBA" id="ARBA00022723"/>
    </source>
</evidence>
<feature type="active site" evidence="5">
    <location>
        <position position="107"/>
    </location>
</feature>
<dbReference type="GO" id="GO:0046872">
    <property type="term" value="F:metal ion binding"/>
    <property type="evidence" value="ECO:0007669"/>
    <property type="project" value="UniProtKB-KW"/>
</dbReference>
<dbReference type="NCBIfam" id="TIGR00633">
    <property type="entry name" value="xth"/>
    <property type="match status" value="1"/>
</dbReference>
<evidence type="ECO:0000259" key="8">
    <source>
        <dbReference type="Pfam" id="PF03372"/>
    </source>
</evidence>
<dbReference type="GO" id="GO:0006284">
    <property type="term" value="P:base-excision repair"/>
    <property type="evidence" value="ECO:0007669"/>
    <property type="project" value="TreeGrafter"/>
</dbReference>
<dbReference type="PANTHER" id="PTHR22748:SF6">
    <property type="entry name" value="DNA-(APURINIC OR APYRIMIDINIC SITE) ENDONUCLEASE"/>
    <property type="match status" value="1"/>
</dbReference>
<dbReference type="Pfam" id="PF03372">
    <property type="entry name" value="Exo_endo_phos"/>
    <property type="match status" value="1"/>
</dbReference>
<keyword evidence="2 6" id="KW-0479">Metal-binding</keyword>